<dbReference type="EMBL" id="AP026800">
    <property type="protein sequence ID" value="BDR53988.1"/>
    <property type="molecule type" value="Genomic_DNA"/>
</dbReference>
<sequence>MEHTGDLSGEEAEQRGCLVLLRHGETQWSRSGQYTGRTDLPLVSDGREQARAAGERLAAEFPQGFDEGYMFASPLSRAQETAALAGFPGVRTFNDLVEWDYGRAEGRRPTQVAQMLGWGWDLWSDGPQSIDESLGGVWQAPLPEGGSVVVPGNSGESLQEVAERAMGLVRYAQPMVEAGHRVLFVAHAHILRIVTTQWMGLDAAQAQRFRLDTAHYAVLSRYHGDNVLKAWNR</sequence>
<gene>
    <name evidence="5" type="ORF">KIMH_00990</name>
</gene>
<keyword evidence="6" id="KW-1185">Reference proteome</keyword>
<dbReference type="PANTHER" id="PTHR11931">
    <property type="entry name" value="PHOSPHOGLYCERATE MUTASE"/>
    <property type="match status" value="1"/>
</dbReference>
<protein>
    <recommendedName>
        <fullName evidence="2">phosphoglycerate mutase (2,3-diphosphoglycerate-dependent)</fullName>
        <ecNumber evidence="2">5.4.2.11</ecNumber>
    </recommendedName>
</protein>
<dbReference type="RefSeq" id="WP_317643022.1">
    <property type="nucleotide sequence ID" value="NZ_AP026800.1"/>
</dbReference>
<evidence type="ECO:0000256" key="1">
    <source>
        <dbReference type="ARBA" id="ARBA00006717"/>
    </source>
</evidence>
<dbReference type="EC" id="5.4.2.11" evidence="2"/>
<evidence type="ECO:0000256" key="4">
    <source>
        <dbReference type="ARBA" id="ARBA00023235"/>
    </source>
</evidence>
<evidence type="ECO:0000256" key="2">
    <source>
        <dbReference type="ARBA" id="ARBA00012028"/>
    </source>
</evidence>
<dbReference type="SUPFAM" id="SSF53254">
    <property type="entry name" value="Phosphoglycerate mutase-like"/>
    <property type="match status" value="1"/>
</dbReference>
<evidence type="ECO:0000313" key="5">
    <source>
        <dbReference type="EMBL" id="BDR53988.1"/>
    </source>
</evidence>
<comment type="similarity">
    <text evidence="1">Belongs to the phosphoglycerate mutase family. BPG-dependent PGAM subfamily.</text>
</comment>
<dbReference type="Pfam" id="PF00300">
    <property type="entry name" value="His_Phos_1"/>
    <property type="match status" value="1"/>
</dbReference>
<dbReference type="Proteomes" id="UP001321748">
    <property type="component" value="Chromosome"/>
</dbReference>
<name>A0ABM8BAX1_9BIFI</name>
<proteinExistence type="inferred from homology"/>
<dbReference type="InterPro" id="IPR029033">
    <property type="entry name" value="His_PPase_superfam"/>
</dbReference>
<evidence type="ECO:0000256" key="3">
    <source>
        <dbReference type="ARBA" id="ARBA00023152"/>
    </source>
</evidence>
<dbReference type="Gene3D" id="3.40.50.1240">
    <property type="entry name" value="Phosphoglycerate mutase-like"/>
    <property type="match status" value="1"/>
</dbReference>
<reference evidence="5 6" key="1">
    <citation type="journal article" date="2023" name="Microbiol. Spectr.">
        <title>Symbiosis of Carpenter Bees with Uncharacterized Lactic Acid Bacteria Showing NAD Auxotrophy.</title>
        <authorList>
            <person name="Kawasaki S."/>
            <person name="Ozawa K."/>
            <person name="Mori T."/>
            <person name="Yamamoto A."/>
            <person name="Ito M."/>
            <person name="Ohkuma M."/>
            <person name="Sakamoto M."/>
            <person name="Matsutani M."/>
        </authorList>
    </citation>
    <scope>NUCLEOTIDE SEQUENCE [LARGE SCALE GENOMIC DNA]</scope>
    <source>
        <strain evidence="5 6">KimH</strain>
    </source>
</reference>
<keyword evidence="3" id="KW-0324">Glycolysis</keyword>
<dbReference type="CDD" id="cd07067">
    <property type="entry name" value="HP_PGM_like"/>
    <property type="match status" value="1"/>
</dbReference>
<dbReference type="InterPro" id="IPR005952">
    <property type="entry name" value="Phosphogly_mut1"/>
</dbReference>
<accession>A0ABM8BAX1</accession>
<evidence type="ECO:0000313" key="6">
    <source>
        <dbReference type="Proteomes" id="UP001321748"/>
    </source>
</evidence>
<keyword evidence="4" id="KW-0413">Isomerase</keyword>
<dbReference type="InterPro" id="IPR013078">
    <property type="entry name" value="His_Pase_superF_clade-1"/>
</dbReference>
<organism evidence="5 6">
    <name type="scientific">Bombiscardovia apis</name>
    <dbReference type="NCBI Taxonomy" id="2932182"/>
    <lineage>
        <taxon>Bacteria</taxon>
        <taxon>Bacillati</taxon>
        <taxon>Actinomycetota</taxon>
        <taxon>Actinomycetes</taxon>
        <taxon>Bifidobacteriales</taxon>
        <taxon>Bifidobacteriaceae</taxon>
        <taxon>Bombiscardovia</taxon>
    </lineage>
</organism>
<dbReference type="SMART" id="SM00855">
    <property type="entry name" value="PGAM"/>
    <property type="match status" value="1"/>
</dbReference>